<accession>A0A1M5CJ42</accession>
<dbReference type="EMBL" id="FQUC01000007">
    <property type="protein sequence ID" value="SHF54711.1"/>
    <property type="molecule type" value="Genomic_DNA"/>
</dbReference>
<protein>
    <recommendedName>
        <fullName evidence="13">Uracil phosphoribosyltransferase</fullName>
        <ecNumber evidence="4">2.4.2.9</ecNumber>
    </recommendedName>
    <alternativeName>
        <fullName evidence="10">UMP pyrophosphorylase</fullName>
    </alternativeName>
    <alternativeName>
        <fullName evidence="14">UPRTase</fullName>
    </alternativeName>
</protein>
<evidence type="ECO:0000256" key="2">
    <source>
        <dbReference type="ARBA" id="ARBA00005180"/>
    </source>
</evidence>
<dbReference type="PANTHER" id="PTHR43363">
    <property type="entry name" value="HYPOXANTHINE PHOSPHORIBOSYLTRANSFERASE"/>
    <property type="match status" value="1"/>
</dbReference>
<comment type="catalytic activity">
    <reaction evidence="11">
        <text>UMP + diphosphate = 5-phospho-alpha-D-ribose 1-diphosphate + uracil</text>
        <dbReference type="Rhea" id="RHEA:13017"/>
        <dbReference type="ChEBI" id="CHEBI:17568"/>
        <dbReference type="ChEBI" id="CHEBI:33019"/>
        <dbReference type="ChEBI" id="CHEBI:57865"/>
        <dbReference type="ChEBI" id="CHEBI:58017"/>
        <dbReference type="EC" id="2.4.2.9"/>
    </reaction>
</comment>
<keyword evidence="6 16" id="KW-0328">Glycosyltransferase</keyword>
<dbReference type="OrthoDB" id="9781675at2"/>
<evidence type="ECO:0000256" key="11">
    <source>
        <dbReference type="ARBA" id="ARBA00052919"/>
    </source>
</evidence>
<dbReference type="PANTHER" id="PTHR43363:SF1">
    <property type="entry name" value="HYPOXANTHINE-GUANINE PHOSPHORIBOSYLTRANSFERASE"/>
    <property type="match status" value="1"/>
</dbReference>
<dbReference type="SUPFAM" id="SSF53271">
    <property type="entry name" value="PRTase-like"/>
    <property type="match status" value="1"/>
</dbReference>
<evidence type="ECO:0000256" key="14">
    <source>
        <dbReference type="ARBA" id="ARBA00079807"/>
    </source>
</evidence>
<dbReference type="NCBIfam" id="NF001097">
    <property type="entry name" value="PRK00129.1"/>
    <property type="match status" value="1"/>
</dbReference>
<comment type="similarity">
    <text evidence="3">Belongs to the UPRTase family.</text>
</comment>
<dbReference type="GO" id="GO:0005525">
    <property type="term" value="F:GTP binding"/>
    <property type="evidence" value="ECO:0007669"/>
    <property type="project" value="UniProtKB-KW"/>
</dbReference>
<keyword evidence="8" id="KW-0547">Nucleotide-binding</keyword>
<evidence type="ECO:0000313" key="16">
    <source>
        <dbReference type="EMBL" id="SHF54711.1"/>
    </source>
</evidence>
<dbReference type="CDD" id="cd06223">
    <property type="entry name" value="PRTases_typeI"/>
    <property type="match status" value="1"/>
</dbReference>
<evidence type="ECO:0000256" key="4">
    <source>
        <dbReference type="ARBA" id="ARBA00011894"/>
    </source>
</evidence>
<dbReference type="Pfam" id="PF14681">
    <property type="entry name" value="UPRTase"/>
    <property type="match status" value="1"/>
</dbReference>
<evidence type="ECO:0000256" key="5">
    <source>
        <dbReference type="ARBA" id="ARBA00022533"/>
    </source>
</evidence>
<evidence type="ECO:0000256" key="9">
    <source>
        <dbReference type="ARBA" id="ARBA00023134"/>
    </source>
</evidence>
<sequence length="219" mass="24485">MEIINLSAQNSILGRFVSEIRDVNIQGDRMRFRKNLERIGEIMAYEISKTLDYKEQDIQTPLGVAPSFLHTDPIVIGTILRAGLGFHHGFLNYFDYAENAFVSAYRKYRENHQSFHVSIEYIASPRLEGKVLLLTDPMLATGGSMELSYHALLTKGSPKHIHIATVIASQEAIDYCKEKFPDSNTTIWAAAIDPTLNEESYIVPGLGDAGDLAYGEKDS</sequence>
<dbReference type="InterPro" id="IPR000836">
    <property type="entry name" value="PRTase_dom"/>
</dbReference>
<evidence type="ECO:0000313" key="17">
    <source>
        <dbReference type="Proteomes" id="UP000184480"/>
    </source>
</evidence>
<feature type="domain" description="Phosphoribosyltransferase" evidence="15">
    <location>
        <begin position="12"/>
        <end position="215"/>
    </location>
</feature>
<dbReference type="STRING" id="1346286.SAMN05444362_107187"/>
<evidence type="ECO:0000256" key="8">
    <source>
        <dbReference type="ARBA" id="ARBA00022741"/>
    </source>
</evidence>
<keyword evidence="9" id="KW-0342">GTP-binding</keyword>
<comment type="pathway">
    <text evidence="2">Pyrimidine metabolism; UMP biosynthesis via salvage pathway; UMP from uracil: step 1/1.</text>
</comment>
<evidence type="ECO:0000256" key="13">
    <source>
        <dbReference type="ARBA" id="ARBA00072146"/>
    </source>
</evidence>
<evidence type="ECO:0000259" key="15">
    <source>
        <dbReference type="Pfam" id="PF14681"/>
    </source>
</evidence>
<dbReference type="RefSeq" id="WP_062183845.1">
    <property type="nucleotide sequence ID" value="NZ_BBXL01000023.1"/>
</dbReference>
<name>A0A1M5CJ42_9BACT</name>
<dbReference type="AlphaFoldDB" id="A0A1M5CJ42"/>
<dbReference type="InterPro" id="IPR029057">
    <property type="entry name" value="PRTase-like"/>
</dbReference>
<reference evidence="17" key="1">
    <citation type="submission" date="2016-11" db="EMBL/GenBank/DDBJ databases">
        <authorList>
            <person name="Varghese N."/>
            <person name="Submissions S."/>
        </authorList>
    </citation>
    <scope>NUCLEOTIDE SEQUENCE [LARGE SCALE GENOMIC DNA]</scope>
    <source>
        <strain evidence="17">DSM 27370</strain>
    </source>
</reference>
<evidence type="ECO:0000256" key="3">
    <source>
        <dbReference type="ARBA" id="ARBA00009516"/>
    </source>
</evidence>
<comment type="function">
    <text evidence="12">Catalyzes the conversion of uracil and 5-phospho-alpha-D-ribose 1-diphosphate (PRPP) to UMP and diphosphate.</text>
</comment>
<dbReference type="Proteomes" id="UP000184480">
    <property type="component" value="Unassembled WGS sequence"/>
</dbReference>
<keyword evidence="5" id="KW-0021">Allosteric enzyme</keyword>
<evidence type="ECO:0000256" key="10">
    <source>
        <dbReference type="ARBA" id="ARBA00031082"/>
    </source>
</evidence>
<organism evidence="16 17">
    <name type="scientific">Dysgonomonas macrotermitis</name>
    <dbReference type="NCBI Taxonomy" id="1346286"/>
    <lineage>
        <taxon>Bacteria</taxon>
        <taxon>Pseudomonadati</taxon>
        <taxon>Bacteroidota</taxon>
        <taxon>Bacteroidia</taxon>
        <taxon>Bacteroidales</taxon>
        <taxon>Dysgonomonadaceae</taxon>
        <taxon>Dysgonomonas</taxon>
    </lineage>
</organism>
<dbReference type="Gene3D" id="3.40.50.2020">
    <property type="match status" value="1"/>
</dbReference>
<dbReference type="EC" id="2.4.2.9" evidence="4"/>
<keyword evidence="7 16" id="KW-0808">Transferase</keyword>
<gene>
    <name evidence="16" type="ORF">SAMN05444362_107187</name>
</gene>
<evidence type="ECO:0000256" key="12">
    <source>
        <dbReference type="ARBA" id="ARBA00056901"/>
    </source>
</evidence>
<evidence type="ECO:0000256" key="7">
    <source>
        <dbReference type="ARBA" id="ARBA00022679"/>
    </source>
</evidence>
<comment type="cofactor">
    <cofactor evidence="1">
        <name>Mg(2+)</name>
        <dbReference type="ChEBI" id="CHEBI:18420"/>
    </cofactor>
</comment>
<proteinExistence type="inferred from homology"/>
<evidence type="ECO:0000256" key="6">
    <source>
        <dbReference type="ARBA" id="ARBA00022676"/>
    </source>
</evidence>
<dbReference type="GO" id="GO:0004845">
    <property type="term" value="F:uracil phosphoribosyltransferase activity"/>
    <property type="evidence" value="ECO:0007669"/>
    <property type="project" value="UniProtKB-EC"/>
</dbReference>
<evidence type="ECO:0000256" key="1">
    <source>
        <dbReference type="ARBA" id="ARBA00001946"/>
    </source>
</evidence>
<keyword evidence="17" id="KW-1185">Reference proteome</keyword>
<dbReference type="FunFam" id="3.40.50.2020:FF:000023">
    <property type="entry name" value="Probable uracil phosphoribosyltransferase"/>
    <property type="match status" value="1"/>
</dbReference>